<name>A0AA40DU24_9PEZI</name>
<organism evidence="10 11">
    <name type="scientific">Lasiosphaeria miniovina</name>
    <dbReference type="NCBI Taxonomy" id="1954250"/>
    <lineage>
        <taxon>Eukaryota</taxon>
        <taxon>Fungi</taxon>
        <taxon>Dikarya</taxon>
        <taxon>Ascomycota</taxon>
        <taxon>Pezizomycotina</taxon>
        <taxon>Sordariomycetes</taxon>
        <taxon>Sordariomycetidae</taxon>
        <taxon>Sordariales</taxon>
        <taxon>Lasiosphaeriaceae</taxon>
        <taxon>Lasiosphaeria</taxon>
    </lineage>
</organism>
<dbReference type="GO" id="GO:0005506">
    <property type="term" value="F:iron ion binding"/>
    <property type="evidence" value="ECO:0007669"/>
    <property type="project" value="InterPro"/>
</dbReference>
<dbReference type="GeneID" id="85321357"/>
<proteinExistence type="inferred from homology"/>
<feature type="signal peptide" evidence="9">
    <location>
        <begin position="1"/>
        <end position="22"/>
    </location>
</feature>
<evidence type="ECO:0000256" key="8">
    <source>
        <dbReference type="SAM" id="Phobius"/>
    </source>
</evidence>
<dbReference type="RefSeq" id="XP_060294685.1">
    <property type="nucleotide sequence ID" value="XM_060438087.1"/>
</dbReference>
<sequence length="503" mass="57230">MPSGSSVLWLIAGLLLASNAIGRIQRWRHLRHIPGPPACGFTSLWWVWHCVTKTLHEDCKNLVETYGPVVRTGPNEVICADLDALQQISSVRSDYRKDDWYLLARVSPDKENLLCMRDPELRKDRKRRVKPGYTGEGHESFEHGIDKAIAHWIELIDRKYVGTGKAFRPLDLSKHSHFYAFDAQGEIAYSQSHGFLDSEQELHNILKITEFLMYFMLVLGNFSSIFYYVQKWPLNYLLPRDGDQSGFGVIRGYTTKLIDQRLEVGSTPKRDILQSFINQGLGRDELREELSLQFFVGTDTVASAIRMTILLLTSSPQSYQRLQAEIDDAASKDLIGAPIRDAEAGRLPYLQAVIRESLRLFPPSISSAFYKRVPKGGDNIHGYFLPEGTRVATGAVIYAMNRSKSIWCQDAQIFRPERWLEADGERLALLAKTLDMTFGHGQFACPGKTIAFMQLGKVIPELIRRYHISMVDAVKPVKLIPTVALLAHDQWVRLEKRPRANER</sequence>
<keyword evidence="3 7" id="KW-0349">Heme</keyword>
<dbReference type="InterPro" id="IPR001128">
    <property type="entry name" value="Cyt_P450"/>
</dbReference>
<keyword evidence="4 7" id="KW-0479">Metal-binding</keyword>
<dbReference type="AlphaFoldDB" id="A0AA40DU24"/>
<evidence type="ECO:0000256" key="5">
    <source>
        <dbReference type="ARBA" id="ARBA00023004"/>
    </source>
</evidence>
<keyword evidence="6" id="KW-0503">Monooxygenase</keyword>
<feature type="binding site" description="axial binding residue" evidence="7">
    <location>
        <position position="445"/>
    </location>
    <ligand>
        <name>heme</name>
        <dbReference type="ChEBI" id="CHEBI:30413"/>
    </ligand>
    <ligandPart>
        <name>Fe</name>
        <dbReference type="ChEBI" id="CHEBI:18248"/>
    </ligandPart>
</feature>
<dbReference type="PRINTS" id="PR00385">
    <property type="entry name" value="P450"/>
</dbReference>
<dbReference type="Pfam" id="PF00067">
    <property type="entry name" value="p450"/>
    <property type="match status" value="1"/>
</dbReference>
<keyword evidence="8" id="KW-0812">Transmembrane</keyword>
<dbReference type="GO" id="GO:0004497">
    <property type="term" value="F:monooxygenase activity"/>
    <property type="evidence" value="ECO:0007669"/>
    <property type="project" value="UniProtKB-KW"/>
</dbReference>
<keyword evidence="11" id="KW-1185">Reference proteome</keyword>
<gene>
    <name evidence="10" type="ORF">B0T26DRAFT_649397</name>
</gene>
<evidence type="ECO:0000256" key="6">
    <source>
        <dbReference type="ARBA" id="ARBA00023033"/>
    </source>
</evidence>
<evidence type="ECO:0000256" key="3">
    <source>
        <dbReference type="ARBA" id="ARBA00022617"/>
    </source>
</evidence>
<dbReference type="PANTHER" id="PTHR24305:SF168">
    <property type="entry name" value="P450, PUTATIVE (EUROFUNG)-RELATED"/>
    <property type="match status" value="1"/>
</dbReference>
<keyword evidence="5 7" id="KW-0408">Iron</keyword>
<feature type="transmembrane region" description="Helical" evidence="8">
    <location>
        <begin position="211"/>
        <end position="229"/>
    </location>
</feature>
<keyword evidence="8" id="KW-0472">Membrane</keyword>
<keyword evidence="9" id="KW-0732">Signal</keyword>
<dbReference type="Gene3D" id="1.10.630.10">
    <property type="entry name" value="Cytochrome P450"/>
    <property type="match status" value="1"/>
</dbReference>
<evidence type="ECO:0000256" key="2">
    <source>
        <dbReference type="ARBA" id="ARBA00010617"/>
    </source>
</evidence>
<dbReference type="GO" id="GO:0020037">
    <property type="term" value="F:heme binding"/>
    <property type="evidence" value="ECO:0007669"/>
    <property type="project" value="InterPro"/>
</dbReference>
<reference evidence="10" key="1">
    <citation type="submission" date="2023-06" db="EMBL/GenBank/DDBJ databases">
        <title>Genome-scale phylogeny and comparative genomics of the fungal order Sordariales.</title>
        <authorList>
            <consortium name="Lawrence Berkeley National Laboratory"/>
            <person name="Hensen N."/>
            <person name="Bonometti L."/>
            <person name="Westerberg I."/>
            <person name="Brannstrom I.O."/>
            <person name="Guillou S."/>
            <person name="Cros-Aarteil S."/>
            <person name="Calhoun S."/>
            <person name="Haridas S."/>
            <person name="Kuo A."/>
            <person name="Mondo S."/>
            <person name="Pangilinan J."/>
            <person name="Riley R."/>
            <person name="LaButti K."/>
            <person name="Andreopoulos B."/>
            <person name="Lipzen A."/>
            <person name="Chen C."/>
            <person name="Yanf M."/>
            <person name="Daum C."/>
            <person name="Ng V."/>
            <person name="Clum A."/>
            <person name="Steindorff A."/>
            <person name="Ohm R."/>
            <person name="Martin F."/>
            <person name="Silar P."/>
            <person name="Natvig D."/>
            <person name="Lalanne C."/>
            <person name="Gautier V."/>
            <person name="Ament-velasquez S.L."/>
            <person name="Kruys A."/>
            <person name="Hutchinson M.I."/>
            <person name="Powell A.J."/>
            <person name="Barry K."/>
            <person name="Miller A.N."/>
            <person name="Grigoriev I.V."/>
            <person name="Debuchy R."/>
            <person name="Gladieux P."/>
            <person name="Thoren M.H."/>
            <person name="Johannesson H."/>
        </authorList>
    </citation>
    <scope>NUCLEOTIDE SEQUENCE</scope>
    <source>
        <strain evidence="10">SMH2392-1A</strain>
    </source>
</reference>
<comment type="similarity">
    <text evidence="2">Belongs to the cytochrome P450 family.</text>
</comment>
<protein>
    <submittedName>
        <fullName evidence="10">Cytochrome P450</fullName>
    </submittedName>
</protein>
<evidence type="ECO:0000256" key="9">
    <source>
        <dbReference type="SAM" id="SignalP"/>
    </source>
</evidence>
<keyword evidence="8" id="KW-1133">Transmembrane helix</keyword>
<dbReference type="GO" id="GO:0016705">
    <property type="term" value="F:oxidoreductase activity, acting on paired donors, with incorporation or reduction of molecular oxygen"/>
    <property type="evidence" value="ECO:0007669"/>
    <property type="project" value="InterPro"/>
</dbReference>
<accession>A0AA40DU24</accession>
<evidence type="ECO:0000313" key="10">
    <source>
        <dbReference type="EMBL" id="KAK0713362.1"/>
    </source>
</evidence>
<dbReference type="EMBL" id="JAUIRO010000005">
    <property type="protein sequence ID" value="KAK0713362.1"/>
    <property type="molecule type" value="Genomic_DNA"/>
</dbReference>
<evidence type="ECO:0000256" key="1">
    <source>
        <dbReference type="ARBA" id="ARBA00001971"/>
    </source>
</evidence>
<feature type="chain" id="PRO_5041265778" evidence="9">
    <location>
        <begin position="23"/>
        <end position="503"/>
    </location>
</feature>
<dbReference type="InterPro" id="IPR050121">
    <property type="entry name" value="Cytochrome_P450_monoxygenase"/>
</dbReference>
<keyword evidence="6" id="KW-0560">Oxidoreductase</keyword>
<comment type="cofactor">
    <cofactor evidence="1 7">
        <name>heme</name>
        <dbReference type="ChEBI" id="CHEBI:30413"/>
    </cofactor>
</comment>
<evidence type="ECO:0000313" key="11">
    <source>
        <dbReference type="Proteomes" id="UP001172101"/>
    </source>
</evidence>
<dbReference type="SUPFAM" id="SSF48264">
    <property type="entry name" value="Cytochrome P450"/>
    <property type="match status" value="1"/>
</dbReference>
<dbReference type="InterPro" id="IPR002403">
    <property type="entry name" value="Cyt_P450_E_grp-IV"/>
</dbReference>
<dbReference type="InterPro" id="IPR036396">
    <property type="entry name" value="Cyt_P450_sf"/>
</dbReference>
<comment type="caution">
    <text evidence="10">The sequence shown here is derived from an EMBL/GenBank/DDBJ whole genome shotgun (WGS) entry which is preliminary data.</text>
</comment>
<dbReference type="CDD" id="cd11060">
    <property type="entry name" value="CYP57A1-like"/>
    <property type="match status" value="1"/>
</dbReference>
<dbReference type="PANTHER" id="PTHR24305">
    <property type="entry name" value="CYTOCHROME P450"/>
    <property type="match status" value="1"/>
</dbReference>
<dbReference type="Proteomes" id="UP001172101">
    <property type="component" value="Unassembled WGS sequence"/>
</dbReference>
<dbReference type="PRINTS" id="PR00465">
    <property type="entry name" value="EP450IV"/>
</dbReference>
<evidence type="ECO:0000256" key="4">
    <source>
        <dbReference type="ARBA" id="ARBA00022723"/>
    </source>
</evidence>
<evidence type="ECO:0000256" key="7">
    <source>
        <dbReference type="PIRSR" id="PIRSR602403-1"/>
    </source>
</evidence>